<comment type="caution">
    <text evidence="4">The sequence shown here is derived from an EMBL/GenBank/DDBJ whole genome shotgun (WGS) entry which is preliminary data.</text>
</comment>
<dbReference type="InterPro" id="IPR003346">
    <property type="entry name" value="Transposase_20"/>
</dbReference>
<keyword evidence="1" id="KW-0472">Membrane</keyword>
<evidence type="ECO:0000313" key="4">
    <source>
        <dbReference type="EMBL" id="KGN84494.1"/>
    </source>
</evidence>
<accession>A0A0A2F7V3</accession>
<dbReference type="GO" id="GO:0006313">
    <property type="term" value="P:DNA transposition"/>
    <property type="evidence" value="ECO:0007669"/>
    <property type="project" value="InterPro"/>
</dbReference>
<gene>
    <name evidence="4" type="ORF">HR15_10935</name>
</gene>
<dbReference type="InterPro" id="IPR047650">
    <property type="entry name" value="Transpos_IS110"/>
</dbReference>
<dbReference type="PANTHER" id="PTHR33055:SF3">
    <property type="entry name" value="PUTATIVE TRANSPOSASE FOR IS117-RELATED"/>
    <property type="match status" value="1"/>
</dbReference>
<name>A0A0A2F7V3_9PORP</name>
<evidence type="ECO:0000256" key="1">
    <source>
        <dbReference type="SAM" id="Phobius"/>
    </source>
</evidence>
<dbReference type="PANTHER" id="PTHR33055">
    <property type="entry name" value="TRANSPOSASE FOR INSERTION SEQUENCE ELEMENT IS1111A"/>
    <property type="match status" value="1"/>
</dbReference>
<dbReference type="AlphaFoldDB" id="A0A0A2F7V3"/>
<dbReference type="Pfam" id="PF02371">
    <property type="entry name" value="Transposase_20"/>
    <property type="match status" value="1"/>
</dbReference>
<feature type="transmembrane region" description="Helical" evidence="1">
    <location>
        <begin position="204"/>
        <end position="224"/>
    </location>
</feature>
<dbReference type="InterPro" id="IPR002525">
    <property type="entry name" value="Transp_IS110-like_N"/>
</dbReference>
<feature type="domain" description="Transposase IS116/IS110/IS902 C-terminal" evidence="3">
    <location>
        <begin position="203"/>
        <end position="288"/>
    </location>
</feature>
<keyword evidence="1" id="KW-1133">Transmembrane helix</keyword>
<dbReference type="EMBL" id="JRAK01000144">
    <property type="protein sequence ID" value="KGN84494.1"/>
    <property type="molecule type" value="Genomic_DNA"/>
</dbReference>
<reference evidence="4 5" key="1">
    <citation type="submission" date="2014-08" db="EMBL/GenBank/DDBJ databases">
        <title>Porphyromonas gulae strain:COT-052_OH3439 Genome sequencing.</title>
        <authorList>
            <person name="Wallis C."/>
            <person name="Deusch O."/>
            <person name="O'Flynn C."/>
            <person name="Davis I."/>
            <person name="Jospin G."/>
            <person name="Darling A.E."/>
            <person name="Coil D.A."/>
            <person name="Alexiev A."/>
            <person name="Horsfall A."/>
            <person name="Kirkwood N."/>
            <person name="Harris S."/>
            <person name="Eisen J.A."/>
        </authorList>
    </citation>
    <scope>NUCLEOTIDE SEQUENCE [LARGE SCALE GENOMIC DNA]</scope>
    <source>
        <strain evidence="5">COT-052 OH3439</strain>
    </source>
</reference>
<dbReference type="Pfam" id="PF01548">
    <property type="entry name" value="DEDD_Tnp_IS110"/>
    <property type="match status" value="1"/>
</dbReference>
<sequence length="332" mass="37995">MLYKNYVGIDVSKLSLDVFIREASLHRKFRNDSSGFALLVQWLKGHVTCSWQSLLICFEHTGLYSLSLAQFLEQEGITYAMVPPLEIKRSLGITRGKNDIVDAKRIAEFAYRFSDKILPTKLPSKDIQKLHFLLTMRDKMMVNIAGYTMAQKELFRVVSVSELPTIALSYQNTLITLKEEVRRIEREIRSTISSNNTLKTTFELITTVKGIGFIVASFLIVYTCNFTRFKDWRKFACYSGIAPFEHQSGTSVHGRTQVSAIANQQVKKLLHLAAMAAIHFDSELREYYMRRQAEGKSKMATINIVRNKLLARVFAIVKRGTPFVDIHRYAST</sequence>
<protein>
    <submittedName>
        <fullName evidence="4">Transposase</fullName>
    </submittedName>
</protein>
<dbReference type="GO" id="GO:0003677">
    <property type="term" value="F:DNA binding"/>
    <property type="evidence" value="ECO:0007669"/>
    <property type="project" value="InterPro"/>
</dbReference>
<proteinExistence type="predicted"/>
<evidence type="ECO:0000259" key="2">
    <source>
        <dbReference type="Pfam" id="PF01548"/>
    </source>
</evidence>
<dbReference type="Proteomes" id="UP000030146">
    <property type="component" value="Unassembled WGS sequence"/>
</dbReference>
<feature type="domain" description="Transposase IS110-like N-terminal" evidence="2">
    <location>
        <begin position="7"/>
        <end position="141"/>
    </location>
</feature>
<organism evidence="4 5">
    <name type="scientific">Porphyromonas gulae</name>
    <dbReference type="NCBI Taxonomy" id="111105"/>
    <lineage>
        <taxon>Bacteria</taxon>
        <taxon>Pseudomonadati</taxon>
        <taxon>Bacteroidota</taxon>
        <taxon>Bacteroidia</taxon>
        <taxon>Bacteroidales</taxon>
        <taxon>Porphyromonadaceae</taxon>
        <taxon>Porphyromonas</taxon>
    </lineage>
</organism>
<dbReference type="GO" id="GO:0004803">
    <property type="term" value="F:transposase activity"/>
    <property type="evidence" value="ECO:0007669"/>
    <property type="project" value="InterPro"/>
</dbReference>
<evidence type="ECO:0000313" key="5">
    <source>
        <dbReference type="Proteomes" id="UP000030146"/>
    </source>
</evidence>
<keyword evidence="5" id="KW-1185">Reference proteome</keyword>
<dbReference type="RefSeq" id="WP_039426556.1">
    <property type="nucleotide sequence ID" value="NZ_JRAK01000144.1"/>
</dbReference>
<evidence type="ECO:0000259" key="3">
    <source>
        <dbReference type="Pfam" id="PF02371"/>
    </source>
</evidence>
<keyword evidence="1" id="KW-0812">Transmembrane</keyword>